<sequence>MEKIFMVMHCPEERKLVYVVYMLVGEASFWWKGAQAMMEARGEVVSWKNFKKVFLEKYFLDSAMYAKEAEFLRLQQGNMSIQEYVVKFEHLARYYSQAILKPGDAGS</sequence>
<dbReference type="Proteomes" id="UP000075243">
    <property type="component" value="Unassembled WGS sequence"/>
</dbReference>
<dbReference type="Pfam" id="PF03732">
    <property type="entry name" value="Retrotrans_gag"/>
    <property type="match status" value="1"/>
</dbReference>
<feature type="domain" description="Retrotransposon gag" evidence="1">
    <location>
        <begin position="19"/>
        <end position="97"/>
    </location>
</feature>
<dbReference type="Gramene" id="C.cajan_28893.t">
    <property type="protein sequence ID" value="C.cajan_28893.t.cds1"/>
    <property type="gene ID" value="C.cajan_28893"/>
</dbReference>
<reference evidence="2" key="1">
    <citation type="journal article" date="2012" name="Nat. Biotechnol.">
        <title>Draft genome sequence of pigeonpea (Cajanus cajan), an orphan legume crop of resource-poor farmers.</title>
        <authorList>
            <person name="Varshney R.K."/>
            <person name="Chen W."/>
            <person name="Li Y."/>
            <person name="Bharti A.K."/>
            <person name="Saxena R.K."/>
            <person name="Schlueter J.A."/>
            <person name="Donoghue M.T."/>
            <person name="Azam S."/>
            <person name="Fan G."/>
            <person name="Whaley A.M."/>
            <person name="Farmer A.D."/>
            <person name="Sheridan J."/>
            <person name="Iwata A."/>
            <person name="Tuteja R."/>
            <person name="Penmetsa R.V."/>
            <person name="Wu W."/>
            <person name="Upadhyaya H.D."/>
            <person name="Yang S.P."/>
            <person name="Shah T."/>
            <person name="Saxena K.B."/>
            <person name="Michael T."/>
            <person name="McCombie W.R."/>
            <person name="Yang B."/>
            <person name="Zhang G."/>
            <person name="Yang H."/>
            <person name="Wang J."/>
            <person name="Spillane C."/>
            <person name="Cook D.R."/>
            <person name="May G.D."/>
            <person name="Xu X."/>
            <person name="Jackson S.A."/>
        </authorList>
    </citation>
    <scope>NUCLEOTIDE SEQUENCE [LARGE SCALE GENOMIC DNA]</scope>
</reference>
<dbReference type="AlphaFoldDB" id="A0A151RU17"/>
<name>A0A151RU17_CAJCA</name>
<keyword evidence="3" id="KW-1185">Reference proteome</keyword>
<evidence type="ECO:0000313" key="3">
    <source>
        <dbReference type="Proteomes" id="UP000075243"/>
    </source>
</evidence>
<protein>
    <recommendedName>
        <fullName evidence="1">Retrotransposon gag domain-containing protein</fullName>
    </recommendedName>
</protein>
<accession>A0A151RU17</accession>
<proteinExistence type="predicted"/>
<gene>
    <name evidence="2" type="ORF">KK1_032419</name>
</gene>
<evidence type="ECO:0000259" key="1">
    <source>
        <dbReference type="Pfam" id="PF03732"/>
    </source>
</evidence>
<dbReference type="EMBL" id="KQ483571">
    <property type="protein sequence ID" value="KYP46035.1"/>
    <property type="molecule type" value="Genomic_DNA"/>
</dbReference>
<evidence type="ECO:0000313" key="2">
    <source>
        <dbReference type="EMBL" id="KYP46035.1"/>
    </source>
</evidence>
<dbReference type="InterPro" id="IPR005162">
    <property type="entry name" value="Retrotrans_gag_dom"/>
</dbReference>
<organism evidence="2 3">
    <name type="scientific">Cajanus cajan</name>
    <name type="common">Pigeon pea</name>
    <name type="synonym">Cajanus indicus</name>
    <dbReference type="NCBI Taxonomy" id="3821"/>
    <lineage>
        <taxon>Eukaryota</taxon>
        <taxon>Viridiplantae</taxon>
        <taxon>Streptophyta</taxon>
        <taxon>Embryophyta</taxon>
        <taxon>Tracheophyta</taxon>
        <taxon>Spermatophyta</taxon>
        <taxon>Magnoliopsida</taxon>
        <taxon>eudicotyledons</taxon>
        <taxon>Gunneridae</taxon>
        <taxon>Pentapetalae</taxon>
        <taxon>rosids</taxon>
        <taxon>fabids</taxon>
        <taxon>Fabales</taxon>
        <taxon>Fabaceae</taxon>
        <taxon>Papilionoideae</taxon>
        <taxon>50 kb inversion clade</taxon>
        <taxon>NPAAA clade</taxon>
        <taxon>indigoferoid/millettioid clade</taxon>
        <taxon>Phaseoleae</taxon>
        <taxon>Cajanus</taxon>
    </lineage>
</organism>